<proteinExistence type="predicted"/>
<dbReference type="AlphaFoldDB" id="A0AAW4YM39"/>
<name>A0AAW4YM39_9BACT</name>
<reference evidence="1" key="1">
    <citation type="submission" date="2021-12" db="EMBL/GenBank/DDBJ databases">
        <authorList>
            <person name="Lv X."/>
        </authorList>
    </citation>
    <scope>NUCLEOTIDE SEQUENCE</scope>
    <source>
        <strain evidence="1">HF2106</strain>
    </source>
</reference>
<accession>A0AAW4YM39</accession>
<sequence length="108" mass="12761">MEYHYYSSKPLELSYSDEELEAVIDDYLMQVGTATFPFSNLCDSVMYAAKNAGKIKEVPNTVYFSMNLSEKEYDRISLILWKKIWEKKLILNFHKASSNSNNYYFRQI</sequence>
<comment type="caution">
    <text evidence="1">The sequence shown here is derived from an EMBL/GenBank/DDBJ whole genome shotgun (WGS) entry which is preliminary data.</text>
</comment>
<evidence type="ECO:0000313" key="2">
    <source>
        <dbReference type="Proteomes" id="UP001200307"/>
    </source>
</evidence>
<dbReference type="RefSeq" id="WP_233339413.1">
    <property type="nucleotide sequence ID" value="NZ_JAJTVO010000018.1"/>
</dbReference>
<dbReference type="Proteomes" id="UP001200307">
    <property type="component" value="Unassembled WGS sequence"/>
</dbReference>
<organism evidence="1 2">
    <name type="scientific">Segatella copri</name>
    <dbReference type="NCBI Taxonomy" id="165179"/>
    <lineage>
        <taxon>Bacteria</taxon>
        <taxon>Pseudomonadati</taxon>
        <taxon>Bacteroidota</taxon>
        <taxon>Bacteroidia</taxon>
        <taxon>Bacteroidales</taxon>
        <taxon>Prevotellaceae</taxon>
        <taxon>Segatella</taxon>
    </lineage>
</organism>
<protein>
    <submittedName>
        <fullName evidence="1">Uncharacterized protein</fullName>
    </submittedName>
</protein>
<evidence type="ECO:0000313" key="1">
    <source>
        <dbReference type="EMBL" id="MCE4122693.1"/>
    </source>
</evidence>
<gene>
    <name evidence="1" type="ORF">LYY06_10525</name>
</gene>
<dbReference type="EMBL" id="JAJTVO010000018">
    <property type="protein sequence ID" value="MCE4122693.1"/>
    <property type="molecule type" value="Genomic_DNA"/>
</dbReference>